<evidence type="ECO:0000313" key="4">
    <source>
        <dbReference type="Proteomes" id="UP001345013"/>
    </source>
</evidence>
<evidence type="ECO:0000256" key="2">
    <source>
        <dbReference type="SAM" id="MobiDB-lite"/>
    </source>
</evidence>
<dbReference type="EMBL" id="JAVRRG010000023">
    <property type="protein sequence ID" value="KAK5096300.1"/>
    <property type="molecule type" value="Genomic_DNA"/>
</dbReference>
<accession>A0ABR0KHA5</accession>
<dbReference type="SUPFAM" id="SSF54637">
    <property type="entry name" value="Thioesterase/thiol ester dehydrase-isomerase"/>
    <property type="match status" value="1"/>
</dbReference>
<evidence type="ECO:0000256" key="1">
    <source>
        <dbReference type="ARBA" id="ARBA00038476"/>
    </source>
</evidence>
<gene>
    <name evidence="3" type="ORF">LTR24_002706</name>
</gene>
<dbReference type="PANTHER" id="PTHR12475:SF4">
    <property type="entry name" value="PROTEIN THEM6"/>
    <property type="match status" value="1"/>
</dbReference>
<proteinExistence type="inferred from homology"/>
<dbReference type="InterPro" id="IPR029069">
    <property type="entry name" value="HotDog_dom_sf"/>
</dbReference>
<dbReference type="Pfam" id="PF13279">
    <property type="entry name" value="4HBT_2"/>
    <property type="match status" value="1"/>
</dbReference>
<reference evidence="3 4" key="1">
    <citation type="submission" date="2023-08" db="EMBL/GenBank/DDBJ databases">
        <title>Black Yeasts Isolated from many extreme environments.</title>
        <authorList>
            <person name="Coleine C."/>
            <person name="Stajich J.E."/>
            <person name="Selbmann L."/>
        </authorList>
    </citation>
    <scope>NUCLEOTIDE SEQUENCE [LARGE SCALE GENOMIC DNA]</scope>
    <source>
        <strain evidence="3 4">CCFEE 5885</strain>
    </source>
</reference>
<feature type="compositionally biased region" description="Basic and acidic residues" evidence="2">
    <location>
        <begin position="186"/>
        <end position="211"/>
    </location>
</feature>
<organism evidence="3 4">
    <name type="scientific">Lithohypha guttulata</name>
    <dbReference type="NCBI Taxonomy" id="1690604"/>
    <lineage>
        <taxon>Eukaryota</taxon>
        <taxon>Fungi</taxon>
        <taxon>Dikarya</taxon>
        <taxon>Ascomycota</taxon>
        <taxon>Pezizomycotina</taxon>
        <taxon>Eurotiomycetes</taxon>
        <taxon>Chaetothyriomycetidae</taxon>
        <taxon>Chaetothyriales</taxon>
        <taxon>Trichomeriaceae</taxon>
        <taxon>Lithohypha</taxon>
    </lineage>
</organism>
<comment type="caution">
    <text evidence="3">The sequence shown here is derived from an EMBL/GenBank/DDBJ whole genome shotgun (WGS) entry which is preliminary data.</text>
</comment>
<dbReference type="InterPro" id="IPR051490">
    <property type="entry name" value="THEM6_lcsJ_thioesterase"/>
</dbReference>
<feature type="region of interest" description="Disordered" evidence="2">
    <location>
        <begin position="256"/>
        <end position="279"/>
    </location>
</feature>
<dbReference type="Proteomes" id="UP001345013">
    <property type="component" value="Unassembled WGS sequence"/>
</dbReference>
<feature type="region of interest" description="Disordered" evidence="2">
    <location>
        <begin position="186"/>
        <end position="216"/>
    </location>
</feature>
<dbReference type="Gene3D" id="3.10.129.10">
    <property type="entry name" value="Hotdog Thioesterase"/>
    <property type="match status" value="1"/>
</dbReference>
<dbReference type="CDD" id="cd00586">
    <property type="entry name" value="4HBT"/>
    <property type="match status" value="1"/>
</dbReference>
<comment type="similarity">
    <text evidence="1">Belongs to the lcsJ thioesterase family.</text>
</comment>
<evidence type="ECO:0000313" key="3">
    <source>
        <dbReference type="EMBL" id="KAK5096300.1"/>
    </source>
</evidence>
<sequence>MNSTSAAHVRVATLFTPRNLILLFCLLNLKNLPLAWELRLLYRGWRSWRSKRDVARILDTAASQASADSPVPATLHPLFAPLAISSRTPLLEIDHNIHKSNSTYFSDLDESRTALMVHMLSSTKFSPAGLEKAGFKGPFAVILGSVHASFLKEIKAYERYEVRSRILGWDQKWILIGSVFVRPKNANDRTREAKDRARRAKLEGKSEAEIKEDQDENDQGEVLLATCLSKYVVKKGRYTVPPERCWMSAGWLPNKPADQTAPPPAVDSSAAMTPDPEQTDGEVKLTEADLRRRAQETAAKAVEKLEQVESKQEKEMLTKADAICRQAASRWSWDDIEAERVKGMKIAENWLGLDRSLKEQWEQDFARGIVK</sequence>
<dbReference type="PANTHER" id="PTHR12475">
    <property type="match status" value="1"/>
</dbReference>
<name>A0ABR0KHA5_9EURO</name>
<protein>
    <submittedName>
        <fullName evidence="3">Uncharacterized protein</fullName>
    </submittedName>
</protein>
<keyword evidence="4" id="KW-1185">Reference proteome</keyword>